<keyword evidence="4 6" id="KW-1133">Transmembrane helix</keyword>
<evidence type="ECO:0000256" key="2">
    <source>
        <dbReference type="ARBA" id="ARBA00022481"/>
    </source>
</evidence>
<evidence type="ECO:0000313" key="7">
    <source>
        <dbReference type="EMBL" id="XBM48778.1"/>
    </source>
</evidence>
<name>A0AAU7GF60_9MICO</name>
<dbReference type="PRINTS" id="PR00813">
    <property type="entry name" value="BCTERIALGSPG"/>
</dbReference>
<evidence type="ECO:0000256" key="6">
    <source>
        <dbReference type="SAM" id="Phobius"/>
    </source>
</evidence>
<keyword evidence="2" id="KW-0488">Methylation</keyword>
<keyword evidence="3 6" id="KW-0812">Transmembrane</keyword>
<dbReference type="SUPFAM" id="SSF54523">
    <property type="entry name" value="Pili subunits"/>
    <property type="match status" value="1"/>
</dbReference>
<accession>A0AAU7GF60</accession>
<dbReference type="AlphaFoldDB" id="A0AAU7GF60"/>
<proteinExistence type="predicted"/>
<sequence>MDSAMYFRLMGKLNARRKNLLEEGEKGFTLIELLVVVIIIGILAAIAIPVYLGIQDGAKDTGTKSDLTNGKTAIIGWMNDNPGKTYTDAGTAIFPTSTTLGTNAAKYGATISDNTTSITFSTTTNGFCLVGVSKSSSTPSFNVTDNTGTKRGATCGADTP</sequence>
<evidence type="ECO:0000256" key="1">
    <source>
        <dbReference type="ARBA" id="ARBA00004167"/>
    </source>
</evidence>
<organism evidence="7">
    <name type="scientific">Leifsonia sp. NPDC080035</name>
    <dbReference type="NCBI Taxonomy" id="3143936"/>
    <lineage>
        <taxon>Bacteria</taxon>
        <taxon>Bacillati</taxon>
        <taxon>Actinomycetota</taxon>
        <taxon>Actinomycetes</taxon>
        <taxon>Micrococcales</taxon>
        <taxon>Microbacteriaceae</taxon>
        <taxon>Leifsonia</taxon>
    </lineage>
</organism>
<evidence type="ECO:0000256" key="5">
    <source>
        <dbReference type="ARBA" id="ARBA00023136"/>
    </source>
</evidence>
<dbReference type="InterPro" id="IPR045584">
    <property type="entry name" value="Pilin-like"/>
</dbReference>
<protein>
    <submittedName>
        <fullName evidence="7">Prepilin-type N-terminal cleavage/methylation domain-containing protein</fullName>
    </submittedName>
</protein>
<dbReference type="Gene3D" id="3.30.700.10">
    <property type="entry name" value="Glycoprotein, Type 4 Pilin"/>
    <property type="match status" value="1"/>
</dbReference>
<evidence type="ECO:0000256" key="4">
    <source>
        <dbReference type="ARBA" id="ARBA00022989"/>
    </source>
</evidence>
<dbReference type="Pfam" id="PF07963">
    <property type="entry name" value="N_methyl"/>
    <property type="match status" value="1"/>
</dbReference>
<dbReference type="PANTHER" id="PTHR30093:SF44">
    <property type="entry name" value="TYPE II SECRETION SYSTEM CORE PROTEIN G"/>
    <property type="match status" value="1"/>
</dbReference>
<dbReference type="GO" id="GO:0015627">
    <property type="term" value="C:type II protein secretion system complex"/>
    <property type="evidence" value="ECO:0007669"/>
    <property type="project" value="InterPro"/>
</dbReference>
<comment type="subcellular location">
    <subcellularLocation>
        <location evidence="1">Membrane</location>
        <topology evidence="1">Single-pass membrane protein</topology>
    </subcellularLocation>
</comment>
<reference evidence="7" key="1">
    <citation type="submission" date="2024-05" db="EMBL/GenBank/DDBJ databases">
        <title>The Natural Products Discovery Center: Release of the First 8490 Sequenced Strains for Exploring Actinobacteria Biosynthetic Diversity.</title>
        <authorList>
            <person name="Kalkreuter E."/>
            <person name="Kautsar S.A."/>
            <person name="Yang D."/>
            <person name="Bader C.D."/>
            <person name="Teijaro C.N."/>
            <person name="Fluegel L."/>
            <person name="Davis C.M."/>
            <person name="Simpson J.R."/>
            <person name="Lauterbach L."/>
            <person name="Steele A.D."/>
            <person name="Gui C."/>
            <person name="Meng S."/>
            <person name="Li G."/>
            <person name="Viehrig K."/>
            <person name="Ye F."/>
            <person name="Su P."/>
            <person name="Kiefer A.F."/>
            <person name="Nichols A."/>
            <person name="Cepeda A.J."/>
            <person name="Yan W."/>
            <person name="Fan B."/>
            <person name="Jiang Y."/>
            <person name="Adhikari A."/>
            <person name="Zheng C.-J."/>
            <person name="Schuster L."/>
            <person name="Cowan T.M."/>
            <person name="Smanski M.J."/>
            <person name="Chevrette M.G."/>
            <person name="de Carvalho L.P.S."/>
            <person name="Shen B."/>
        </authorList>
    </citation>
    <scope>NUCLEOTIDE SEQUENCE</scope>
    <source>
        <strain evidence="7">NPDC080035</strain>
    </source>
</reference>
<dbReference type="RefSeq" id="WP_348788700.1">
    <property type="nucleotide sequence ID" value="NZ_CP157390.1"/>
</dbReference>
<dbReference type="GO" id="GO:0015628">
    <property type="term" value="P:protein secretion by the type II secretion system"/>
    <property type="evidence" value="ECO:0007669"/>
    <property type="project" value="InterPro"/>
</dbReference>
<dbReference type="InterPro" id="IPR012902">
    <property type="entry name" value="N_methyl_site"/>
</dbReference>
<dbReference type="NCBIfam" id="TIGR02532">
    <property type="entry name" value="IV_pilin_GFxxxE"/>
    <property type="match status" value="1"/>
</dbReference>
<dbReference type="PROSITE" id="PS00409">
    <property type="entry name" value="PROKAR_NTER_METHYL"/>
    <property type="match status" value="1"/>
</dbReference>
<feature type="transmembrane region" description="Helical" evidence="6">
    <location>
        <begin position="30"/>
        <end position="54"/>
    </location>
</feature>
<evidence type="ECO:0000256" key="3">
    <source>
        <dbReference type="ARBA" id="ARBA00022692"/>
    </source>
</evidence>
<dbReference type="PANTHER" id="PTHR30093">
    <property type="entry name" value="GENERAL SECRETION PATHWAY PROTEIN G"/>
    <property type="match status" value="1"/>
</dbReference>
<dbReference type="GO" id="GO:0016020">
    <property type="term" value="C:membrane"/>
    <property type="evidence" value="ECO:0007669"/>
    <property type="project" value="UniProtKB-SubCell"/>
</dbReference>
<gene>
    <name evidence="7" type="ORF">AAME72_02715</name>
</gene>
<dbReference type="InterPro" id="IPR000983">
    <property type="entry name" value="Bac_GSPG_pilin"/>
</dbReference>
<keyword evidence="5 6" id="KW-0472">Membrane</keyword>
<dbReference type="EMBL" id="CP157390">
    <property type="protein sequence ID" value="XBM48778.1"/>
    <property type="molecule type" value="Genomic_DNA"/>
</dbReference>